<dbReference type="GO" id="GO:0008270">
    <property type="term" value="F:zinc ion binding"/>
    <property type="evidence" value="ECO:0007669"/>
    <property type="project" value="UniProtKB-KW"/>
</dbReference>
<evidence type="ECO:0000313" key="7">
    <source>
        <dbReference type="EMBL" id="KAF2227900.1"/>
    </source>
</evidence>
<dbReference type="PANTHER" id="PTHR47636">
    <property type="entry name" value="TRANSCRIPTIONAL REGULATORY PROTEIN RCO1"/>
    <property type="match status" value="1"/>
</dbReference>
<feature type="compositionally biased region" description="Polar residues" evidence="5">
    <location>
        <begin position="280"/>
        <end position="300"/>
    </location>
</feature>
<feature type="region of interest" description="Disordered" evidence="5">
    <location>
        <begin position="437"/>
        <end position="583"/>
    </location>
</feature>
<dbReference type="SMART" id="SM00249">
    <property type="entry name" value="PHD"/>
    <property type="match status" value="2"/>
</dbReference>
<feature type="compositionally biased region" description="Low complexity" evidence="5">
    <location>
        <begin position="519"/>
        <end position="531"/>
    </location>
</feature>
<keyword evidence="8" id="KW-1185">Reference proteome</keyword>
<dbReference type="InterPro" id="IPR019786">
    <property type="entry name" value="Zinc_finger_PHD-type_CS"/>
</dbReference>
<dbReference type="CDD" id="cd15534">
    <property type="entry name" value="PHD2_PHF12_Rco1"/>
    <property type="match status" value="1"/>
</dbReference>
<evidence type="ECO:0000256" key="3">
    <source>
        <dbReference type="ARBA" id="ARBA00022833"/>
    </source>
</evidence>
<accession>A0A6A6GQW9</accession>
<keyword evidence="2 4" id="KW-0863">Zinc-finger</keyword>
<feature type="region of interest" description="Disordered" evidence="5">
    <location>
        <begin position="371"/>
        <end position="408"/>
    </location>
</feature>
<evidence type="ECO:0000256" key="1">
    <source>
        <dbReference type="ARBA" id="ARBA00022723"/>
    </source>
</evidence>
<evidence type="ECO:0000256" key="4">
    <source>
        <dbReference type="PROSITE-ProRule" id="PRU00146"/>
    </source>
</evidence>
<dbReference type="InterPro" id="IPR013083">
    <property type="entry name" value="Znf_RING/FYVE/PHD"/>
</dbReference>
<feature type="region of interest" description="Disordered" evidence="5">
    <location>
        <begin position="955"/>
        <end position="980"/>
    </location>
</feature>
<dbReference type="InterPro" id="IPR052819">
    <property type="entry name" value="Chromatin_regulatory_protein"/>
</dbReference>
<dbReference type="Gene3D" id="3.30.40.10">
    <property type="entry name" value="Zinc/RING finger domain, C3HC4 (zinc finger)"/>
    <property type="match status" value="2"/>
</dbReference>
<keyword evidence="1" id="KW-0479">Metal-binding</keyword>
<dbReference type="Pfam" id="PF00628">
    <property type="entry name" value="PHD"/>
    <property type="match status" value="2"/>
</dbReference>
<dbReference type="PROSITE" id="PS01359">
    <property type="entry name" value="ZF_PHD_1"/>
    <property type="match status" value="1"/>
</dbReference>
<feature type="region of interest" description="Disordered" evidence="5">
    <location>
        <begin position="143"/>
        <end position="191"/>
    </location>
</feature>
<feature type="compositionally biased region" description="Basic and acidic residues" evidence="5">
    <location>
        <begin position="552"/>
        <end position="567"/>
    </location>
</feature>
<organism evidence="7 8">
    <name type="scientific">Elsinoe ampelina</name>
    <dbReference type="NCBI Taxonomy" id="302913"/>
    <lineage>
        <taxon>Eukaryota</taxon>
        <taxon>Fungi</taxon>
        <taxon>Dikarya</taxon>
        <taxon>Ascomycota</taxon>
        <taxon>Pezizomycotina</taxon>
        <taxon>Dothideomycetes</taxon>
        <taxon>Dothideomycetidae</taxon>
        <taxon>Myriangiales</taxon>
        <taxon>Elsinoaceae</taxon>
        <taxon>Elsinoe</taxon>
    </lineage>
</organism>
<dbReference type="CDD" id="cd15535">
    <property type="entry name" value="PHD1_Rco1"/>
    <property type="match status" value="1"/>
</dbReference>
<name>A0A6A6GQW9_9PEZI</name>
<evidence type="ECO:0000256" key="2">
    <source>
        <dbReference type="ARBA" id="ARBA00022771"/>
    </source>
</evidence>
<dbReference type="SUPFAM" id="SSF57903">
    <property type="entry name" value="FYVE/PHD zinc finger"/>
    <property type="match status" value="2"/>
</dbReference>
<dbReference type="GO" id="GO:0006357">
    <property type="term" value="P:regulation of transcription by RNA polymerase II"/>
    <property type="evidence" value="ECO:0007669"/>
    <property type="project" value="TreeGrafter"/>
</dbReference>
<dbReference type="AlphaFoldDB" id="A0A6A6GQW9"/>
<reference evidence="8" key="1">
    <citation type="journal article" date="2020" name="Stud. Mycol.">
        <title>101 Dothideomycetes genomes: A test case for predicting lifestyles and emergence of pathogens.</title>
        <authorList>
            <person name="Haridas S."/>
            <person name="Albert R."/>
            <person name="Binder M."/>
            <person name="Bloem J."/>
            <person name="LaButti K."/>
            <person name="Salamov A."/>
            <person name="Andreopoulos B."/>
            <person name="Baker S."/>
            <person name="Barry K."/>
            <person name="Bills G."/>
            <person name="Bluhm B."/>
            <person name="Cannon C."/>
            <person name="Castanera R."/>
            <person name="Culley D."/>
            <person name="Daum C."/>
            <person name="Ezra D."/>
            <person name="Gonzalez J."/>
            <person name="Henrissat B."/>
            <person name="Kuo A."/>
            <person name="Liang C."/>
            <person name="Lipzen A."/>
            <person name="Lutzoni F."/>
            <person name="Magnuson J."/>
            <person name="Mondo S."/>
            <person name="Nolan M."/>
            <person name="Ohm R."/>
            <person name="Pangilinan J."/>
            <person name="Park H.-J."/>
            <person name="Ramirez L."/>
            <person name="Alfaro M."/>
            <person name="Sun H."/>
            <person name="Tritt A."/>
            <person name="Yoshinaga Y."/>
            <person name="Zwiers L.-H."/>
            <person name="Turgeon B."/>
            <person name="Goodwin S."/>
            <person name="Spatafora J."/>
            <person name="Crous P."/>
            <person name="Grigoriev I."/>
        </authorList>
    </citation>
    <scope>NUCLEOTIDE SEQUENCE [LARGE SCALE GENOMIC DNA]</scope>
    <source>
        <strain evidence="8">CECT 20119</strain>
    </source>
</reference>
<evidence type="ECO:0000259" key="6">
    <source>
        <dbReference type="PROSITE" id="PS50016"/>
    </source>
</evidence>
<feature type="compositionally biased region" description="Polar residues" evidence="5">
    <location>
        <begin position="394"/>
        <end position="407"/>
    </location>
</feature>
<dbReference type="PANTHER" id="PTHR47636:SF1">
    <property type="entry name" value="TRANSCRIPTIONAL REGULATORY PROTEIN RCO1"/>
    <property type="match status" value="1"/>
</dbReference>
<evidence type="ECO:0000256" key="5">
    <source>
        <dbReference type="SAM" id="MobiDB-lite"/>
    </source>
</evidence>
<dbReference type="PROSITE" id="PS50016">
    <property type="entry name" value="ZF_PHD_2"/>
    <property type="match status" value="2"/>
</dbReference>
<dbReference type="GO" id="GO:0032221">
    <property type="term" value="C:Rpd3S complex"/>
    <property type="evidence" value="ECO:0007669"/>
    <property type="project" value="TreeGrafter"/>
</dbReference>
<feature type="region of interest" description="Disordered" evidence="5">
    <location>
        <begin position="1"/>
        <end position="115"/>
    </location>
</feature>
<dbReference type="InterPro" id="IPR011011">
    <property type="entry name" value="Znf_FYVE_PHD"/>
</dbReference>
<feature type="domain" description="PHD-type" evidence="6">
    <location>
        <begin position="713"/>
        <end position="772"/>
    </location>
</feature>
<dbReference type="OrthoDB" id="5876363at2759"/>
<feature type="domain" description="PHD-type" evidence="6">
    <location>
        <begin position="584"/>
        <end position="634"/>
    </location>
</feature>
<evidence type="ECO:0000313" key="8">
    <source>
        <dbReference type="Proteomes" id="UP000799538"/>
    </source>
</evidence>
<dbReference type="EMBL" id="ML992501">
    <property type="protein sequence ID" value="KAF2227900.1"/>
    <property type="molecule type" value="Genomic_DNA"/>
</dbReference>
<sequence>MPSAVGKGKPRSSRLSSPQVRNGAPIARESPSEWSEPSIKDAQASFEEHGGLPFGVLEDMQPLGQRPSAKVKTRVKAEPLRKSLGKSVGNLQEYNITPEGTPPVETPRSTSVVPQEEPALVPIPTMEDEADDDYMPHIGRKSVKVSRRTRGSSGISDPIKAASPSVPAPTSVTAKAPTPSALARESRVPDMSPQEMEQVNFDLVVDSAEKRARALGSEAFGAALRQVYSESRTNDHYTHLLRSILLQTATEEDKSDFTTAIKKAKRTLRRSLPPKAPSEIESSIIENTPTSKSRTAQTARPSIENGKPSIRLNFKGRQAAADSTVEDPARSLRQTRSREKSLSAPLSDVPADIEMMDPPHENELVKAATTTKASHHNDQNSELSDLMSGGSLHTAENTPVPAQQRETGTVGFPNGMTANKSDDGLHAGQDVRALKRTPLDAGFDQPAFDEIEHTKRRRLHETLYKDPPRNTIEESHMRESTEAPRSMRNRESVNYKPTLKLTNGTPNTRQKRGGREPSDSPLSDMSMSPLPVIDPPTDATANRNKKKAKTKQSPEKKQHAAPDERGLRGASLGPYDDDEESDNSDYCNACGGTGYLLCCDGCDRAFHFSCVDPPLDVNSSALDEPWYCHTCVAKKNPPARQARGLFAGLLSGLEKRNPSIFTLPPSLQTYFTGIGAGKDGKFEDLSAQRARNTRAGYDEPFETLKIKDNKGNNILCYHCGRSAAGKREIITCDICGNHWHLDCTNPPLANPPFRDQYNRKAREWMCPLHVEHDLSAIDPIRLARRRKLHIRRPKNARIVDTSLRRGFVNNGQIEIIDDTSSAEDTEFDEDETASGTVIRVPSKGIKLDFIDKVQRCVPMLDCEIFRTNHPSVRTLEDSEANLPPAKRTRINSSFLRAELNSRAVAERQAALELVQFASQQKDISIAPEHVENLIYTLTAEAPKEVIDQIAGDEDESNLTNGLASPPPSDKSGVTASLSDKQRKELEALQELIKRRLESALAASGNE</sequence>
<dbReference type="InterPro" id="IPR001965">
    <property type="entry name" value="Znf_PHD"/>
</dbReference>
<feature type="region of interest" description="Disordered" evidence="5">
    <location>
        <begin position="268"/>
        <end position="353"/>
    </location>
</feature>
<dbReference type="InterPro" id="IPR019787">
    <property type="entry name" value="Znf_PHD-finger"/>
</dbReference>
<protein>
    <recommendedName>
        <fullName evidence="6">PHD-type domain-containing protein</fullName>
    </recommendedName>
</protein>
<proteinExistence type="predicted"/>
<keyword evidence="3" id="KW-0862">Zinc</keyword>
<gene>
    <name evidence="7" type="ORF">BDZ85DRAFT_9131</name>
</gene>
<feature type="compositionally biased region" description="Basic and acidic residues" evidence="5">
    <location>
        <begin position="460"/>
        <end position="482"/>
    </location>
</feature>
<dbReference type="Proteomes" id="UP000799538">
    <property type="component" value="Unassembled WGS sequence"/>
</dbReference>